<dbReference type="InterPro" id="IPR029017">
    <property type="entry name" value="Enolase-like_N"/>
</dbReference>
<organism evidence="9 10">
    <name type="scientific">Priestia megaterium (strain ATCC 14581 / DSM 32 / CCUG 1817 / JCM 2506 / NBRC 15308 / NCIMB 9376 / NCTC 10342 / NRRL B-14308 / VKM B-512 / Ford 19)</name>
    <name type="common">Bacillus megaterium</name>
    <dbReference type="NCBI Taxonomy" id="1348623"/>
    <lineage>
        <taxon>Bacteria</taxon>
        <taxon>Bacillati</taxon>
        <taxon>Bacillota</taxon>
        <taxon>Bacilli</taxon>
        <taxon>Bacillales</taxon>
        <taxon>Bacillaceae</taxon>
        <taxon>Priestia</taxon>
    </lineage>
</organism>
<evidence type="ECO:0000313" key="10">
    <source>
        <dbReference type="Proteomes" id="UP000031829"/>
    </source>
</evidence>
<dbReference type="InterPro" id="IPR013341">
    <property type="entry name" value="Mandelate_racemase_N_dom"/>
</dbReference>
<dbReference type="GeneID" id="93645342"/>
<comment type="cofactor">
    <cofactor evidence="1 7">
        <name>a divalent metal cation</name>
        <dbReference type="ChEBI" id="CHEBI:60240"/>
    </cofactor>
</comment>
<dbReference type="AlphaFoldDB" id="A0A0B6AGV8"/>
<evidence type="ECO:0000256" key="6">
    <source>
        <dbReference type="ARBA" id="ARBA00029491"/>
    </source>
</evidence>
<gene>
    <name evidence="7 9" type="primary">menC</name>
    <name evidence="9" type="ORF">BG04_1876</name>
</gene>
<comment type="catalytic activity">
    <reaction evidence="7">
        <text>(1R,6R)-6-hydroxy-2-succinyl-cyclohexa-2,4-diene-1-carboxylate = 2-succinylbenzoate + H2O</text>
        <dbReference type="Rhea" id="RHEA:10196"/>
        <dbReference type="ChEBI" id="CHEBI:15377"/>
        <dbReference type="ChEBI" id="CHEBI:18325"/>
        <dbReference type="ChEBI" id="CHEBI:58689"/>
        <dbReference type="EC" id="4.2.1.113"/>
    </reaction>
</comment>
<keyword evidence="4 7" id="KW-0460">Magnesium</keyword>
<dbReference type="HAMAP" id="MF_01933">
    <property type="entry name" value="MenC_2"/>
    <property type="match status" value="1"/>
</dbReference>
<dbReference type="SUPFAM" id="SSF54826">
    <property type="entry name" value="Enolase N-terminal domain-like"/>
    <property type="match status" value="1"/>
</dbReference>
<dbReference type="InterPro" id="IPR010197">
    <property type="entry name" value="OSBS/NAAAR"/>
</dbReference>
<evidence type="ECO:0000256" key="5">
    <source>
        <dbReference type="ARBA" id="ARBA00023239"/>
    </source>
</evidence>
<comment type="pathway">
    <text evidence="7">Quinol/quinone metabolism; menaquinone biosynthesis.</text>
</comment>
<dbReference type="UniPathway" id="UPA01057">
    <property type="reaction ID" value="UER00165"/>
</dbReference>
<dbReference type="InterPro" id="IPR013342">
    <property type="entry name" value="Mandelate_racemase_C"/>
</dbReference>
<accession>A0A0B6AGV8</accession>
<comment type="pathway">
    <text evidence="7">Quinol/quinone metabolism; 1,4-dihydroxy-2-naphthoate biosynthesis; 1,4-dihydroxy-2-naphthoate from chorismate: step 4/7.</text>
</comment>
<dbReference type="Gene3D" id="3.30.390.10">
    <property type="entry name" value="Enolase-like, N-terminal domain"/>
    <property type="match status" value="1"/>
</dbReference>
<dbReference type="Proteomes" id="UP000031829">
    <property type="component" value="Chromosome"/>
</dbReference>
<proteinExistence type="inferred from homology"/>
<protein>
    <recommendedName>
        <fullName evidence="6 7">o-succinylbenzoate synthase</fullName>
        <shortName evidence="7">OSB synthase</shortName>
        <shortName evidence="7">OSBS</shortName>
        <ecNumber evidence="6 7">4.2.1.113</ecNumber>
    </recommendedName>
    <alternativeName>
        <fullName evidence="7">4-(2'-carboxyphenyl)-4-oxybutyric acid synthase</fullName>
    </alternativeName>
    <alternativeName>
        <fullName evidence="7">o-succinylbenzoic acid synthase</fullName>
    </alternativeName>
</protein>
<dbReference type="Pfam" id="PF02746">
    <property type="entry name" value="MR_MLE_N"/>
    <property type="match status" value="1"/>
</dbReference>
<dbReference type="KEGG" id="bmeg:BG04_1876"/>
<keyword evidence="5 7" id="KW-0456">Lyase</keyword>
<name>A0A0B6AGV8_PRIM2</name>
<reference evidence="9 10" key="1">
    <citation type="journal article" date="2015" name="Genome Announc.">
        <title>Complete genome sequences for 35 biothreat assay-relevant bacillus species.</title>
        <authorList>
            <person name="Johnson S.L."/>
            <person name="Daligault H.E."/>
            <person name="Davenport K.W."/>
            <person name="Jaissle J."/>
            <person name="Frey K.G."/>
            <person name="Ladner J.T."/>
            <person name="Broomall S.M."/>
            <person name="Bishop-Lilly K.A."/>
            <person name="Bruce D.C."/>
            <person name="Gibbons H.S."/>
            <person name="Coyne S.R."/>
            <person name="Lo C.C."/>
            <person name="Meincke L."/>
            <person name="Munk A.C."/>
            <person name="Koroleva G.I."/>
            <person name="Rosenzweig C.N."/>
            <person name="Palacios G.F."/>
            <person name="Redden C.L."/>
            <person name="Minogue T.D."/>
            <person name="Chain P.S."/>
        </authorList>
    </citation>
    <scope>NUCLEOTIDE SEQUENCE [LARGE SCALE GENOMIC DNA]</scope>
    <source>
        <strain evidence="10">ATCC 14581 / DSM 32 / JCM 2506 / NBRC 15308 / NCIMB 9376 / NCTC 10342 / NRRL B-14308 / VKM B-512</strain>
    </source>
</reference>
<evidence type="ECO:0000313" key="9">
    <source>
        <dbReference type="EMBL" id="AJI24125.1"/>
    </source>
</evidence>
<dbReference type="PANTHER" id="PTHR48073:SF5">
    <property type="entry name" value="O-SUCCINYLBENZOATE SYNTHASE"/>
    <property type="match status" value="1"/>
</dbReference>
<dbReference type="NCBIfam" id="TIGR01928">
    <property type="entry name" value="menC_lowGC_arch"/>
    <property type="match status" value="1"/>
</dbReference>
<feature type="binding site" evidence="7">
    <location>
        <position position="213"/>
    </location>
    <ligand>
        <name>Mg(2+)</name>
        <dbReference type="ChEBI" id="CHEBI:18420"/>
    </ligand>
</feature>
<dbReference type="Pfam" id="PF13378">
    <property type="entry name" value="MR_MLE_C"/>
    <property type="match status" value="1"/>
</dbReference>
<dbReference type="UniPathway" id="UPA00079"/>
<keyword evidence="3 7" id="KW-0479">Metal-binding</keyword>
<dbReference type="SMART" id="SM00922">
    <property type="entry name" value="MR_MLE"/>
    <property type="match status" value="1"/>
</dbReference>
<dbReference type="EC" id="4.2.1.113" evidence="6 7"/>
<feature type="active site" description="Proton acceptor" evidence="7">
    <location>
        <position position="262"/>
    </location>
</feature>
<feature type="binding site" evidence="7">
    <location>
        <position position="188"/>
    </location>
    <ligand>
        <name>Mg(2+)</name>
        <dbReference type="ChEBI" id="CHEBI:18420"/>
    </ligand>
</feature>
<sequence>MIIKKVHLYKIDMKLLSPFSTSYGTVQDRELILLEVEDEQGFTGWGEVVAFSSPWYTEETIQTCFHMLDDFLIPSLLHQQLQKPEDVQKLFKPLKRNNMAKAALDCAVWDLYAKRQNKPLSEVIGGVRSAVEAGVVVGLNDISVMKEQIKTYMKDGYKRFKVKIKPGADYELLKQIRDEFPSIPLMADANSAYTLSDSDSLKKLDELNLMMIEQPLSSDDILDHRLLQKQIKTPICLDESIVSCEDARHAIEQESCKIINVKIGRVGGMSVAKQIHDLCVRHGVRLWVGGMLEAGISRAHNIALATLPSFTIPGDISASSRYWEKDIIKPEVEVEAGVIKVKGKPGIGYDIDKKFIKTIKSFEKEYK</sequence>
<evidence type="ECO:0000256" key="1">
    <source>
        <dbReference type="ARBA" id="ARBA00001968"/>
    </source>
</evidence>
<dbReference type="InterPro" id="IPR036849">
    <property type="entry name" value="Enolase-like_C_sf"/>
</dbReference>
<feature type="domain" description="Mandelate racemase/muconate lactonizing enzyme C-terminal" evidence="8">
    <location>
        <begin position="142"/>
        <end position="234"/>
    </location>
</feature>
<evidence type="ECO:0000256" key="3">
    <source>
        <dbReference type="ARBA" id="ARBA00022723"/>
    </source>
</evidence>
<feature type="binding site" evidence="7">
    <location>
        <position position="238"/>
    </location>
    <ligand>
        <name>Mg(2+)</name>
        <dbReference type="ChEBI" id="CHEBI:18420"/>
    </ligand>
</feature>
<dbReference type="InterPro" id="IPR047585">
    <property type="entry name" value="MenC"/>
</dbReference>
<feature type="active site" description="Proton donor" evidence="7">
    <location>
        <position position="163"/>
    </location>
</feature>
<dbReference type="GO" id="GO:0043748">
    <property type="term" value="F:O-succinylbenzoate synthase activity"/>
    <property type="evidence" value="ECO:0007669"/>
    <property type="project" value="UniProtKB-EC"/>
</dbReference>
<dbReference type="GO" id="GO:0016854">
    <property type="term" value="F:racemase and epimerase activity"/>
    <property type="evidence" value="ECO:0007669"/>
    <property type="project" value="UniProtKB-ARBA"/>
</dbReference>
<comment type="function">
    <text evidence="7">Converts 2-succinyl-6-hydroxy-2,4-cyclohexadiene-1-carboxylate (SHCHC) to 2-succinylbenzoate (OSB).</text>
</comment>
<dbReference type="Gene3D" id="3.20.20.120">
    <property type="entry name" value="Enolase-like C-terminal domain"/>
    <property type="match status" value="1"/>
</dbReference>
<evidence type="ECO:0000256" key="2">
    <source>
        <dbReference type="ARBA" id="ARBA00022428"/>
    </source>
</evidence>
<dbReference type="SFLD" id="SFLDG00180">
    <property type="entry name" value="muconate_cycloisomerase"/>
    <property type="match status" value="1"/>
</dbReference>
<dbReference type="SUPFAM" id="SSF51604">
    <property type="entry name" value="Enolase C-terminal domain-like"/>
    <property type="match status" value="1"/>
</dbReference>
<dbReference type="EMBL" id="CP009920">
    <property type="protein sequence ID" value="AJI24125.1"/>
    <property type="molecule type" value="Genomic_DNA"/>
</dbReference>
<dbReference type="GO" id="GO:0000287">
    <property type="term" value="F:magnesium ion binding"/>
    <property type="evidence" value="ECO:0007669"/>
    <property type="project" value="UniProtKB-UniRule"/>
</dbReference>
<evidence type="ECO:0000256" key="7">
    <source>
        <dbReference type="HAMAP-Rule" id="MF_01933"/>
    </source>
</evidence>
<evidence type="ECO:0000259" key="8">
    <source>
        <dbReference type="SMART" id="SM00922"/>
    </source>
</evidence>
<dbReference type="GO" id="GO:0009234">
    <property type="term" value="P:menaquinone biosynthetic process"/>
    <property type="evidence" value="ECO:0007669"/>
    <property type="project" value="UniProtKB-UniRule"/>
</dbReference>
<dbReference type="SFLD" id="SFLDF00009">
    <property type="entry name" value="o-succinylbenzoate_synthase"/>
    <property type="match status" value="1"/>
</dbReference>
<dbReference type="InterPro" id="IPR029065">
    <property type="entry name" value="Enolase_C-like"/>
</dbReference>
<dbReference type="PANTHER" id="PTHR48073">
    <property type="entry name" value="O-SUCCINYLBENZOATE SYNTHASE-RELATED"/>
    <property type="match status" value="1"/>
</dbReference>
<dbReference type="CDD" id="cd03317">
    <property type="entry name" value="NAAAR"/>
    <property type="match status" value="1"/>
</dbReference>
<dbReference type="HOGENOM" id="CLU_030273_4_4_9"/>
<dbReference type="SFLD" id="SFLDS00001">
    <property type="entry name" value="Enolase"/>
    <property type="match status" value="1"/>
</dbReference>
<dbReference type="RefSeq" id="WP_034648570.1">
    <property type="nucleotide sequence ID" value="NZ_BCVB01000008.1"/>
</dbReference>
<keyword evidence="2 7" id="KW-0474">Menaquinone biosynthesis</keyword>
<comment type="similarity">
    <text evidence="7">Belongs to the mandelate racemase/muconate lactonizing enzyme family. MenC type 2 subfamily.</text>
</comment>
<evidence type="ECO:0000256" key="4">
    <source>
        <dbReference type="ARBA" id="ARBA00022842"/>
    </source>
</evidence>